<keyword evidence="6" id="KW-0769">Symport</keyword>
<feature type="transmembrane region" description="Helical" evidence="6">
    <location>
        <begin position="196"/>
        <end position="218"/>
    </location>
</feature>
<keyword evidence="2 6" id="KW-0813">Transport</keyword>
<dbReference type="RefSeq" id="WP_344814569.1">
    <property type="nucleotide sequence ID" value="NZ_BAAAYX010000027.1"/>
</dbReference>
<evidence type="ECO:0000256" key="4">
    <source>
        <dbReference type="ARBA" id="ARBA00022989"/>
    </source>
</evidence>
<feature type="transmembrane region" description="Helical" evidence="6">
    <location>
        <begin position="350"/>
        <end position="369"/>
    </location>
</feature>
<dbReference type="NCBIfam" id="TIGR01197">
    <property type="entry name" value="nramp"/>
    <property type="match status" value="1"/>
</dbReference>
<feature type="transmembrane region" description="Helical" evidence="6">
    <location>
        <begin position="326"/>
        <end position="344"/>
    </location>
</feature>
<comment type="function">
    <text evidence="6">H(+)-stimulated, divalent metal cation uptake system.</text>
</comment>
<keyword evidence="6" id="KW-0406">Ion transport</keyword>
<evidence type="ECO:0000256" key="3">
    <source>
        <dbReference type="ARBA" id="ARBA00022692"/>
    </source>
</evidence>
<organism evidence="7 8">
    <name type="scientific">Microlunatus aurantiacus</name>
    <dbReference type="NCBI Taxonomy" id="446786"/>
    <lineage>
        <taxon>Bacteria</taxon>
        <taxon>Bacillati</taxon>
        <taxon>Actinomycetota</taxon>
        <taxon>Actinomycetes</taxon>
        <taxon>Propionibacteriales</taxon>
        <taxon>Propionibacteriaceae</taxon>
        <taxon>Microlunatus</taxon>
    </lineage>
</organism>
<dbReference type="InterPro" id="IPR001046">
    <property type="entry name" value="NRAMP_fam"/>
</dbReference>
<dbReference type="Proteomes" id="UP001500051">
    <property type="component" value="Unassembled WGS sequence"/>
</dbReference>
<evidence type="ECO:0000256" key="1">
    <source>
        <dbReference type="ARBA" id="ARBA00004141"/>
    </source>
</evidence>
<gene>
    <name evidence="6" type="primary">mntH</name>
    <name evidence="7" type="ORF">GCM10022204_43490</name>
</gene>
<comment type="subcellular location">
    <subcellularLocation>
        <location evidence="6">Cell membrane</location>
        <topology evidence="6">Multi-pass membrane protein</topology>
    </subcellularLocation>
    <subcellularLocation>
        <location evidence="1">Membrane</location>
        <topology evidence="1">Multi-pass membrane protein</topology>
    </subcellularLocation>
</comment>
<dbReference type="HAMAP" id="MF_00221">
    <property type="entry name" value="NRAMP"/>
    <property type="match status" value="1"/>
</dbReference>
<comment type="caution">
    <text evidence="7">The sequence shown here is derived from an EMBL/GenBank/DDBJ whole genome shotgun (WGS) entry which is preliminary data.</text>
</comment>
<sequence>MREPRSRLGGVATVGGPLALLGPAFVAAIAYIDPGNFATNISAGSGFGYLLIWVLVVSNLMAMLIQYLSAKAGIATGKSLPELCRDNFGRPVTRGLWVQAELVAIATDLAEVLGGAIALRLLFGLPLLVGGVITAAVAFALLGLQTRGVRRFEVVITGMLLVVLIGFLYSLVIGGVDARAAVAGLVPRFAGTETVLLATGMLGATVMPHVIYLHGALTQSRYVRRTEVERLALLRSQRVDVVAAMGLAGLINLSMLAVAAENLSDLPVPVDTIEGAYAGIGATLGPTAALLFGLALLASGFAASGVGTLSGQVVMQGFLQRRIPLVVRRLVTLAPALVIIAAGVDTTAALVISQVVLSFGIPFALIPLVMLTRRPDLMGALVNRRHTTLVAALVAAVITGLNVTLIVLTLIG</sequence>
<dbReference type="PANTHER" id="PTHR11706:SF33">
    <property type="entry name" value="NATURAL RESISTANCE-ASSOCIATED MACROPHAGE PROTEIN 2"/>
    <property type="match status" value="1"/>
</dbReference>
<dbReference type="PRINTS" id="PR00447">
    <property type="entry name" value="NATRESASSCMP"/>
</dbReference>
<evidence type="ECO:0000256" key="2">
    <source>
        <dbReference type="ARBA" id="ARBA00022448"/>
    </source>
</evidence>
<dbReference type="NCBIfam" id="NF037982">
    <property type="entry name" value="Nramp_1"/>
    <property type="match status" value="1"/>
</dbReference>
<feature type="transmembrane region" description="Helical" evidence="6">
    <location>
        <begin position="389"/>
        <end position="411"/>
    </location>
</feature>
<protein>
    <recommendedName>
        <fullName evidence="6">Divalent metal cation transporter MntH</fullName>
    </recommendedName>
</protein>
<keyword evidence="6" id="KW-1003">Cell membrane</keyword>
<dbReference type="Pfam" id="PF01566">
    <property type="entry name" value="Nramp"/>
    <property type="match status" value="1"/>
</dbReference>
<keyword evidence="3 6" id="KW-0812">Transmembrane</keyword>
<evidence type="ECO:0000313" key="8">
    <source>
        <dbReference type="Proteomes" id="UP001500051"/>
    </source>
</evidence>
<keyword evidence="4 6" id="KW-1133">Transmembrane helix</keyword>
<reference evidence="8" key="1">
    <citation type="journal article" date="2019" name="Int. J. Syst. Evol. Microbiol.">
        <title>The Global Catalogue of Microorganisms (GCM) 10K type strain sequencing project: providing services to taxonomists for standard genome sequencing and annotation.</title>
        <authorList>
            <consortium name="The Broad Institute Genomics Platform"/>
            <consortium name="The Broad Institute Genome Sequencing Center for Infectious Disease"/>
            <person name="Wu L."/>
            <person name="Ma J."/>
        </authorList>
    </citation>
    <scope>NUCLEOTIDE SEQUENCE [LARGE SCALE GENOMIC DNA]</scope>
    <source>
        <strain evidence="8">JCM 16548</strain>
    </source>
</reference>
<feature type="transmembrane region" description="Helical" evidence="6">
    <location>
        <begin position="95"/>
        <end position="117"/>
    </location>
</feature>
<accession>A0ABP7EHP5</accession>
<feature type="transmembrane region" description="Helical" evidence="6">
    <location>
        <begin position="239"/>
        <end position="260"/>
    </location>
</feature>
<keyword evidence="5 6" id="KW-0472">Membrane</keyword>
<feature type="transmembrane region" description="Helical" evidence="6">
    <location>
        <begin position="12"/>
        <end position="32"/>
    </location>
</feature>
<name>A0ABP7EHP5_9ACTN</name>
<dbReference type="NCBIfam" id="NF001923">
    <property type="entry name" value="PRK00701.1"/>
    <property type="match status" value="1"/>
</dbReference>
<evidence type="ECO:0000256" key="5">
    <source>
        <dbReference type="ARBA" id="ARBA00023136"/>
    </source>
</evidence>
<evidence type="ECO:0000256" key="6">
    <source>
        <dbReference type="HAMAP-Rule" id="MF_00221"/>
    </source>
</evidence>
<feature type="transmembrane region" description="Helical" evidence="6">
    <location>
        <begin position="47"/>
        <end position="68"/>
    </location>
</feature>
<feature type="transmembrane region" description="Helical" evidence="6">
    <location>
        <begin position="154"/>
        <end position="176"/>
    </location>
</feature>
<keyword evidence="8" id="KW-1185">Reference proteome</keyword>
<dbReference type="EMBL" id="BAAAYX010000027">
    <property type="protein sequence ID" value="GAA3718690.1"/>
    <property type="molecule type" value="Genomic_DNA"/>
</dbReference>
<feature type="transmembrane region" description="Helical" evidence="6">
    <location>
        <begin position="123"/>
        <end position="142"/>
    </location>
</feature>
<proteinExistence type="inferred from homology"/>
<dbReference type="PANTHER" id="PTHR11706">
    <property type="entry name" value="SOLUTE CARRIER PROTEIN FAMILY 11 MEMBER"/>
    <property type="match status" value="1"/>
</dbReference>
<comment type="similarity">
    <text evidence="6">Belongs to the NRAMP family.</text>
</comment>
<evidence type="ECO:0000313" key="7">
    <source>
        <dbReference type="EMBL" id="GAA3718690.1"/>
    </source>
</evidence>